<feature type="transmembrane region" description="Helical" evidence="1">
    <location>
        <begin position="73"/>
        <end position="93"/>
    </location>
</feature>
<keyword evidence="1" id="KW-0812">Transmembrane</keyword>
<dbReference type="InterPro" id="IPR056119">
    <property type="entry name" value="DUF7702"/>
</dbReference>
<dbReference type="AlphaFoldDB" id="A0A9Q9B233"/>
<feature type="transmembrane region" description="Helical" evidence="1">
    <location>
        <begin position="181"/>
        <end position="198"/>
    </location>
</feature>
<gene>
    <name evidence="3" type="ORF">Slin15195_G094770</name>
</gene>
<keyword evidence="1" id="KW-0472">Membrane</keyword>
<feature type="domain" description="DUF7702" evidence="2">
    <location>
        <begin position="5"/>
        <end position="243"/>
    </location>
</feature>
<dbReference type="Pfam" id="PF24800">
    <property type="entry name" value="DUF7702"/>
    <property type="match status" value="1"/>
</dbReference>
<dbReference type="PANTHER" id="PTHR42109:SF2">
    <property type="entry name" value="INTEGRAL MEMBRANE PROTEIN"/>
    <property type="match status" value="1"/>
</dbReference>
<dbReference type="EMBL" id="CP099425">
    <property type="protein sequence ID" value="USW56158.1"/>
    <property type="molecule type" value="Genomic_DNA"/>
</dbReference>
<feature type="transmembrane region" description="Helical" evidence="1">
    <location>
        <begin position="218"/>
        <end position="239"/>
    </location>
</feature>
<feature type="transmembrane region" description="Helical" evidence="1">
    <location>
        <begin position="6"/>
        <end position="28"/>
    </location>
</feature>
<evidence type="ECO:0000313" key="4">
    <source>
        <dbReference type="Proteomes" id="UP001056384"/>
    </source>
</evidence>
<reference evidence="3" key="1">
    <citation type="submission" date="2022-06" db="EMBL/GenBank/DDBJ databases">
        <title>Complete genome sequences of two strains of the flax pathogen Septoria linicola.</title>
        <authorList>
            <person name="Lapalu N."/>
            <person name="Simon A."/>
            <person name="Demenou B."/>
            <person name="Paumier D."/>
            <person name="Guillot M.-P."/>
            <person name="Gout L."/>
            <person name="Valade R."/>
        </authorList>
    </citation>
    <scope>NUCLEOTIDE SEQUENCE</scope>
    <source>
        <strain evidence="3">SE15195</strain>
    </source>
</reference>
<name>A0A9Q9B233_9PEZI</name>
<evidence type="ECO:0000256" key="1">
    <source>
        <dbReference type="SAM" id="Phobius"/>
    </source>
</evidence>
<dbReference type="Proteomes" id="UP001056384">
    <property type="component" value="Chromosome 8"/>
</dbReference>
<accession>A0A9Q9B233</accession>
<proteinExistence type="predicted"/>
<organism evidence="3 4">
    <name type="scientific">Septoria linicola</name>
    <dbReference type="NCBI Taxonomy" id="215465"/>
    <lineage>
        <taxon>Eukaryota</taxon>
        <taxon>Fungi</taxon>
        <taxon>Dikarya</taxon>
        <taxon>Ascomycota</taxon>
        <taxon>Pezizomycotina</taxon>
        <taxon>Dothideomycetes</taxon>
        <taxon>Dothideomycetidae</taxon>
        <taxon>Mycosphaerellales</taxon>
        <taxon>Mycosphaerellaceae</taxon>
        <taxon>Septoria</taxon>
    </lineage>
</organism>
<dbReference type="PANTHER" id="PTHR42109">
    <property type="entry name" value="UNPLACED GENOMIC SCAFFOLD UM_SCAF_CONTIG_1.265, WHOLE GENOME SHOTGUN SEQUENCE"/>
    <property type="match status" value="1"/>
</dbReference>
<evidence type="ECO:0000313" key="3">
    <source>
        <dbReference type="EMBL" id="USW56158.1"/>
    </source>
</evidence>
<keyword evidence="4" id="KW-1185">Reference proteome</keyword>
<keyword evidence="1" id="KW-1133">Transmembrane helix</keyword>
<sequence length="257" mass="27587">MSDLNAHGVLAAVELAFYAPAFLISVAICIKQGFSRNAGWFYMVLISVFRLIGASCVLYMETQHDYSAGLQETAAITSAVGTAPLLLALLEFLQRVNGSMTSKGPTAKIFRPIHLVSLVALILAIVGGVQSSQGNSGDYSTGRSLMKAGSVLFLLVWLALAAIAVLTCTRRCYTPDSESKLVLTSVCVLPFLLVRVIYTVAVSFSTPGSIFAYPIPNVVVQAIMMFAMEALALCFYMWAVMSTSKQERSANIDGSKD</sequence>
<feature type="transmembrane region" description="Helical" evidence="1">
    <location>
        <begin position="40"/>
        <end position="61"/>
    </location>
</feature>
<feature type="transmembrane region" description="Helical" evidence="1">
    <location>
        <begin position="113"/>
        <end position="131"/>
    </location>
</feature>
<protein>
    <submittedName>
        <fullName evidence="3">RTA-like protein</fullName>
    </submittedName>
</protein>
<evidence type="ECO:0000259" key="2">
    <source>
        <dbReference type="Pfam" id="PF24800"/>
    </source>
</evidence>
<feature type="transmembrane region" description="Helical" evidence="1">
    <location>
        <begin position="151"/>
        <end position="169"/>
    </location>
</feature>